<dbReference type="Gene3D" id="3.90.550.10">
    <property type="entry name" value="Spore Coat Polysaccharide Biosynthesis Protein SpsA, Chain A"/>
    <property type="match status" value="1"/>
</dbReference>
<keyword evidence="2" id="KW-0808">Transferase</keyword>
<dbReference type="RefSeq" id="WP_197962339.1">
    <property type="nucleotide sequence ID" value="NZ_JACCHP010000019.1"/>
</dbReference>
<dbReference type="PANTHER" id="PTHR22572">
    <property type="entry name" value="SUGAR-1-PHOSPHATE GUANYL TRANSFERASE"/>
    <property type="match status" value="1"/>
</dbReference>
<dbReference type="GO" id="GO:0016740">
    <property type="term" value="F:transferase activity"/>
    <property type="evidence" value="ECO:0007669"/>
    <property type="project" value="UniProtKB-KW"/>
</dbReference>
<dbReference type="Pfam" id="PF00483">
    <property type="entry name" value="NTP_transferase"/>
    <property type="match status" value="1"/>
</dbReference>
<evidence type="ECO:0000259" key="1">
    <source>
        <dbReference type="Pfam" id="PF00483"/>
    </source>
</evidence>
<evidence type="ECO:0000313" key="3">
    <source>
        <dbReference type="Proteomes" id="UP000807370"/>
    </source>
</evidence>
<keyword evidence="3" id="KW-1185">Reference proteome</keyword>
<dbReference type="InterPro" id="IPR036412">
    <property type="entry name" value="HAD-like_sf"/>
</dbReference>
<name>A0ABS0PW98_9BRAD</name>
<dbReference type="SUPFAM" id="SSF56784">
    <property type="entry name" value="HAD-like"/>
    <property type="match status" value="1"/>
</dbReference>
<organism evidence="2 3">
    <name type="scientific">Bradyrhizobium agreste</name>
    <dbReference type="NCBI Taxonomy" id="2751811"/>
    <lineage>
        <taxon>Bacteria</taxon>
        <taxon>Pseudomonadati</taxon>
        <taxon>Pseudomonadota</taxon>
        <taxon>Alphaproteobacteria</taxon>
        <taxon>Hyphomicrobiales</taxon>
        <taxon>Nitrobacteraceae</taxon>
        <taxon>Bradyrhizobium</taxon>
    </lineage>
</organism>
<dbReference type="InterPro" id="IPR005835">
    <property type="entry name" value="NTP_transferase_dom"/>
</dbReference>
<feature type="domain" description="Nucleotidyl transferase" evidence="1">
    <location>
        <begin position="5"/>
        <end position="225"/>
    </location>
</feature>
<reference evidence="2 3" key="1">
    <citation type="submission" date="2020-07" db="EMBL/GenBank/DDBJ databases">
        <title>Bradyrhizobium diversity isolated from nodules of indigenous legumes of Western Australia.</title>
        <authorList>
            <person name="Klepa M.S."/>
        </authorList>
    </citation>
    <scope>NUCLEOTIDE SEQUENCE [LARGE SCALE GENOMIC DNA]</scope>
    <source>
        <strain evidence="2 3">CNPSo 4010</strain>
    </source>
</reference>
<dbReference type="SUPFAM" id="SSF53448">
    <property type="entry name" value="Nucleotide-diphospho-sugar transferases"/>
    <property type="match status" value="1"/>
</dbReference>
<accession>A0ABS0PW98</accession>
<dbReference type="EMBL" id="JACCHP010000019">
    <property type="protein sequence ID" value="MBH5401201.1"/>
    <property type="molecule type" value="Genomic_DNA"/>
</dbReference>
<dbReference type="Proteomes" id="UP000807370">
    <property type="component" value="Unassembled WGS sequence"/>
</dbReference>
<comment type="caution">
    <text evidence="2">The sequence shown here is derived from an EMBL/GenBank/DDBJ whole genome shotgun (WGS) entry which is preliminary data.</text>
</comment>
<sequence>MLTQAVILVGGLGTRLGERTRAVPKPLLDVGGKPFLEYILDQVSRYPTIEKILLLAGHRAEQVVERYHGRTWRRAAVSVICEPTQLGTGGALKHAAAKLEPQFLLLNGDSFFDFNLLDLAAFGSATMVRVALKKEHPGDRYGRVLLERGSVRRFQAPGTQPNGPINAGIYRIDRRILDLIDQLPCSLEQSVFPRLIEMGQLEAAVYEGFFIDIGIPEDLERAQREFPARMRRPAVFFSDDALSVDNAHVQRIQDFNWISGAREAIKLCNDRGYLTFVVTNQSGDASNCYGGDAVHKLHDRMSHELAKIGAHIDEFQHCRYHEDGAVEQWRRASDRRKPGMILDCFAAWPLQIESSLLVGNHSHEVQAAVAAGIAGHLFKGRNLETFIRLLLGKGRDQEVAGVRSL</sequence>
<proteinExistence type="predicted"/>
<dbReference type="InterPro" id="IPR050486">
    <property type="entry name" value="Mannose-1P_guanyltransferase"/>
</dbReference>
<protein>
    <submittedName>
        <fullName evidence="2">NTP transferase domain-containing protein</fullName>
    </submittedName>
</protein>
<dbReference type="Gene3D" id="3.40.50.1000">
    <property type="entry name" value="HAD superfamily/HAD-like"/>
    <property type="match status" value="1"/>
</dbReference>
<gene>
    <name evidence="2" type="ORF">HZZ13_25950</name>
</gene>
<dbReference type="InterPro" id="IPR023214">
    <property type="entry name" value="HAD_sf"/>
</dbReference>
<dbReference type="InterPro" id="IPR029044">
    <property type="entry name" value="Nucleotide-diphossugar_trans"/>
</dbReference>
<evidence type="ECO:0000313" key="2">
    <source>
        <dbReference type="EMBL" id="MBH5401201.1"/>
    </source>
</evidence>